<evidence type="ECO:0000313" key="2">
    <source>
        <dbReference type="Proteomes" id="UP000267342"/>
    </source>
</evidence>
<protein>
    <submittedName>
        <fullName evidence="1">Uncharacterized protein</fullName>
    </submittedName>
</protein>
<dbReference type="KEGG" id="zpl:ZBT109_1296"/>
<reference evidence="1 2" key="1">
    <citation type="submission" date="2018-09" db="EMBL/GenBank/DDBJ databases">
        <title>Zymobacter palmae IAM14233 (=T109) whole genome analysis.</title>
        <authorList>
            <person name="Yanase H."/>
        </authorList>
    </citation>
    <scope>NUCLEOTIDE SEQUENCE [LARGE SCALE GENOMIC DNA]</scope>
    <source>
        <strain evidence="1 2">IAM14233</strain>
    </source>
</reference>
<name>A0A348HEK4_9GAMM</name>
<dbReference type="Proteomes" id="UP000267342">
    <property type="component" value="Chromosome"/>
</dbReference>
<dbReference type="EMBL" id="AP018933">
    <property type="protein sequence ID" value="BBG30056.1"/>
    <property type="molecule type" value="Genomic_DNA"/>
</dbReference>
<dbReference type="AlphaFoldDB" id="A0A348HEK4"/>
<accession>A0A348HEK4</accession>
<keyword evidence="2" id="KW-1185">Reference proteome</keyword>
<gene>
    <name evidence="1" type="ORF">ZBT109_1296</name>
</gene>
<evidence type="ECO:0000313" key="1">
    <source>
        <dbReference type="EMBL" id="BBG30056.1"/>
    </source>
</evidence>
<organism evidence="1 2">
    <name type="scientific">Zymobacter palmae</name>
    <dbReference type="NCBI Taxonomy" id="33074"/>
    <lineage>
        <taxon>Bacteria</taxon>
        <taxon>Pseudomonadati</taxon>
        <taxon>Pseudomonadota</taxon>
        <taxon>Gammaproteobacteria</taxon>
        <taxon>Oceanospirillales</taxon>
        <taxon>Halomonadaceae</taxon>
        <taxon>Zymobacter group</taxon>
        <taxon>Zymobacter</taxon>
    </lineage>
</organism>
<sequence>MSDSPLPLFISHGDHLHQRHRTILADDEIDVGLH</sequence>
<proteinExistence type="predicted"/>